<feature type="transmembrane region" description="Helical" evidence="1">
    <location>
        <begin position="6"/>
        <end position="27"/>
    </location>
</feature>
<evidence type="ECO:0000256" key="1">
    <source>
        <dbReference type="SAM" id="Phobius"/>
    </source>
</evidence>
<sequence length="53" mass="5630">MFLLALGPTLIGGVLGVIGLTVNLLFLRLGSIQTAGLPIFSQIVMRTLIDQFS</sequence>
<comment type="caution">
    <text evidence="2">The sequence shown here is derived from an EMBL/GenBank/DDBJ whole genome shotgun (WGS) entry which is preliminary data.</text>
</comment>
<reference evidence="3" key="1">
    <citation type="journal article" date="2019" name="Int. J. Syst. Evol. Microbiol.">
        <title>The Global Catalogue of Microorganisms (GCM) 10K type strain sequencing project: providing services to taxonomists for standard genome sequencing and annotation.</title>
        <authorList>
            <consortium name="The Broad Institute Genomics Platform"/>
            <consortium name="The Broad Institute Genome Sequencing Center for Infectious Disease"/>
            <person name="Wu L."/>
            <person name="Ma J."/>
        </authorList>
    </citation>
    <scope>NUCLEOTIDE SEQUENCE [LARGE SCALE GENOMIC DNA]</scope>
    <source>
        <strain evidence="3">CCM 8931</strain>
    </source>
</reference>
<keyword evidence="1" id="KW-0812">Transmembrane</keyword>
<dbReference type="RefSeq" id="WP_223876816.1">
    <property type="nucleotide sequence ID" value="NZ_BJDL01000023.1"/>
</dbReference>
<organism evidence="2 3">
    <name type="scientific">Lactiplantibacillus songbeiensis</name>
    <dbReference type="NCBI Taxonomy" id="2559920"/>
    <lineage>
        <taxon>Bacteria</taxon>
        <taxon>Bacillati</taxon>
        <taxon>Bacillota</taxon>
        <taxon>Bacilli</taxon>
        <taxon>Lactobacillales</taxon>
        <taxon>Lactobacillaceae</taxon>
        <taxon>Lactiplantibacillus</taxon>
    </lineage>
</organism>
<dbReference type="Pfam" id="PF04657">
    <property type="entry name" value="DMT_YdcZ"/>
    <property type="match status" value="1"/>
</dbReference>
<name>A0ABW4C379_9LACO</name>
<accession>A0ABW4C379</accession>
<evidence type="ECO:0000313" key="2">
    <source>
        <dbReference type="EMBL" id="MFD1421293.1"/>
    </source>
</evidence>
<dbReference type="EMBL" id="JBHTOJ010000036">
    <property type="protein sequence ID" value="MFD1421293.1"/>
    <property type="molecule type" value="Genomic_DNA"/>
</dbReference>
<gene>
    <name evidence="2" type="ORF">ACFQ5L_10120</name>
</gene>
<keyword evidence="3" id="KW-1185">Reference proteome</keyword>
<keyword evidence="1" id="KW-0472">Membrane</keyword>
<proteinExistence type="predicted"/>
<protein>
    <submittedName>
        <fullName evidence="2">DMT family transporter</fullName>
    </submittedName>
</protein>
<dbReference type="Proteomes" id="UP001597188">
    <property type="component" value="Unassembled WGS sequence"/>
</dbReference>
<keyword evidence="1" id="KW-1133">Transmembrane helix</keyword>
<evidence type="ECO:0000313" key="3">
    <source>
        <dbReference type="Proteomes" id="UP001597188"/>
    </source>
</evidence>
<dbReference type="InterPro" id="IPR006750">
    <property type="entry name" value="YdcZ"/>
</dbReference>